<evidence type="ECO:0000313" key="13">
    <source>
        <dbReference type="Proteomes" id="UP001059475"/>
    </source>
</evidence>
<sequence>MLIQLSIHDIVLIETLDIHFTAGLSVLTGETGAGKSILLDALSLALGGRGDASLVRQGAAQGQVTAVFDVPLSHPARHLLHDNGFDDEGDIILRRVQSSDGRSRVFINDQVASVAFMRCVGRLLVEIHGQHDDRALVDVATHRQLLDAFGGLEDETDNLRQSYQIWCEFEERLQQQRSKVENAVREADYLRACVKELEKLDFQVGEEETLSLRRADMLKLEKIATDIKEADDLLSGSKSPIPVLSNLVRRLERKISEAQELITPVVKSIDEALHALATAQEGVEAAMQALDFDIGELERIEERLFALRGFSRKYQVPADELVSLCDKMDADLADFEDAQATLIHLEDKAREAQKNYDILAQALSVKRQEAAKHLSESVMVELPALKLEKAEFIVEIQSDAEKRSAEGIDRVEYWVRTNPGTRAGPMLSVASGGELSRFLLALKVVLSDRGSAPTLIFDEIDTGVGGAVAAAIGQRLQRLSKSVQVFAITHAPQVASKAHSHFLISKVESGDKDRFMTGVHKMEEHERAEEIARMLAGEQITQEARAAAQKLLT</sequence>
<gene>
    <name evidence="12" type="primary">recN</name>
    <name evidence="12" type="ORF">NMK50_06580</name>
</gene>
<dbReference type="PANTHER" id="PTHR11059:SF0">
    <property type="entry name" value="DNA REPAIR PROTEIN RECN"/>
    <property type="match status" value="1"/>
</dbReference>
<reference evidence="12" key="1">
    <citation type="submission" date="2022-07" db="EMBL/GenBank/DDBJ databases">
        <title>First report of Bartonella spp. in marsupials in Brazil, with a description of Bartonella harrusi sp. nov. and new proposal for taxonomic reclassification of species of the genus Bartonella.</title>
        <authorList>
            <person name="Amaral R.B."/>
        </authorList>
    </citation>
    <scope>NUCLEOTIDE SEQUENCE</scope>
    <source>
        <strain evidence="12">117A</strain>
    </source>
</reference>
<evidence type="ECO:0000313" key="12">
    <source>
        <dbReference type="EMBL" id="UTO27896.1"/>
    </source>
</evidence>
<keyword evidence="13" id="KW-1185">Reference proteome</keyword>
<evidence type="ECO:0000259" key="11">
    <source>
        <dbReference type="Pfam" id="PF02463"/>
    </source>
</evidence>
<keyword evidence="4" id="KW-0547">Nucleotide-binding</keyword>
<feature type="coiled-coil region" evidence="10">
    <location>
        <begin position="335"/>
        <end position="362"/>
    </location>
</feature>
<comment type="similarity">
    <text evidence="2 9">Belongs to the RecN family.</text>
</comment>
<feature type="domain" description="RecF/RecN/SMC N-terminal" evidence="11">
    <location>
        <begin position="14"/>
        <end position="510"/>
    </location>
</feature>
<dbReference type="PIRSF" id="PIRSF003128">
    <property type="entry name" value="RecN"/>
    <property type="match status" value="1"/>
</dbReference>
<name>A0ABY5EUR9_9HYPH</name>
<dbReference type="CDD" id="cd03241">
    <property type="entry name" value="ABC_RecN"/>
    <property type="match status" value="2"/>
</dbReference>
<keyword evidence="10" id="KW-0175">Coiled coil</keyword>
<comment type="function">
    <text evidence="1 9">May be involved in recombinational repair of damaged DNA.</text>
</comment>
<dbReference type="EMBL" id="CP101114">
    <property type="protein sequence ID" value="UTO27896.1"/>
    <property type="molecule type" value="Genomic_DNA"/>
</dbReference>
<evidence type="ECO:0000256" key="9">
    <source>
        <dbReference type="PIRNR" id="PIRNR003128"/>
    </source>
</evidence>
<evidence type="ECO:0000256" key="10">
    <source>
        <dbReference type="SAM" id="Coils"/>
    </source>
</evidence>
<keyword evidence="5 9" id="KW-0227">DNA damage</keyword>
<dbReference type="Pfam" id="PF02463">
    <property type="entry name" value="SMC_N"/>
    <property type="match status" value="1"/>
</dbReference>
<accession>A0ABY5EUR9</accession>
<dbReference type="PANTHER" id="PTHR11059">
    <property type="entry name" value="DNA REPAIR PROTEIN RECN"/>
    <property type="match status" value="1"/>
</dbReference>
<evidence type="ECO:0000256" key="6">
    <source>
        <dbReference type="ARBA" id="ARBA00022840"/>
    </source>
</evidence>
<evidence type="ECO:0000256" key="1">
    <source>
        <dbReference type="ARBA" id="ARBA00003618"/>
    </source>
</evidence>
<keyword evidence="7 9" id="KW-0234">DNA repair</keyword>
<dbReference type="RefSeq" id="WP_254769811.1">
    <property type="nucleotide sequence ID" value="NZ_CP101114.1"/>
</dbReference>
<dbReference type="Gene3D" id="3.40.50.300">
    <property type="entry name" value="P-loop containing nucleotide triphosphate hydrolases"/>
    <property type="match status" value="2"/>
</dbReference>
<keyword evidence="6" id="KW-0067">ATP-binding</keyword>
<dbReference type="NCBIfam" id="TIGR00634">
    <property type="entry name" value="recN"/>
    <property type="match status" value="1"/>
</dbReference>
<proteinExistence type="inferred from homology"/>
<dbReference type="InterPro" id="IPR003395">
    <property type="entry name" value="RecF/RecN/SMC_N"/>
</dbReference>
<evidence type="ECO:0000256" key="4">
    <source>
        <dbReference type="ARBA" id="ARBA00022741"/>
    </source>
</evidence>
<dbReference type="InterPro" id="IPR027417">
    <property type="entry name" value="P-loop_NTPase"/>
</dbReference>
<organism evidence="12 13">
    <name type="scientific">Bartonella harrusi</name>
    <dbReference type="NCBI Taxonomy" id="2961895"/>
    <lineage>
        <taxon>Bacteria</taxon>
        <taxon>Pseudomonadati</taxon>
        <taxon>Pseudomonadota</taxon>
        <taxon>Alphaproteobacteria</taxon>
        <taxon>Hyphomicrobiales</taxon>
        <taxon>Bartonellaceae</taxon>
        <taxon>Bartonella</taxon>
    </lineage>
</organism>
<evidence type="ECO:0000256" key="2">
    <source>
        <dbReference type="ARBA" id="ARBA00009441"/>
    </source>
</evidence>
<protein>
    <recommendedName>
        <fullName evidence="3 9">DNA repair protein RecN</fullName>
    </recommendedName>
    <alternativeName>
        <fullName evidence="8 9">Recombination protein N</fullName>
    </alternativeName>
</protein>
<evidence type="ECO:0000256" key="5">
    <source>
        <dbReference type="ARBA" id="ARBA00022763"/>
    </source>
</evidence>
<evidence type="ECO:0000256" key="7">
    <source>
        <dbReference type="ARBA" id="ARBA00023204"/>
    </source>
</evidence>
<dbReference type="SUPFAM" id="SSF52540">
    <property type="entry name" value="P-loop containing nucleoside triphosphate hydrolases"/>
    <property type="match status" value="2"/>
</dbReference>
<evidence type="ECO:0000256" key="3">
    <source>
        <dbReference type="ARBA" id="ARBA00021315"/>
    </source>
</evidence>
<evidence type="ECO:0000256" key="8">
    <source>
        <dbReference type="ARBA" id="ARBA00033408"/>
    </source>
</evidence>
<dbReference type="Proteomes" id="UP001059475">
    <property type="component" value="Chromosome"/>
</dbReference>
<dbReference type="InterPro" id="IPR004604">
    <property type="entry name" value="DNA_recomb/repair_RecN"/>
</dbReference>